<dbReference type="GO" id="GO:0008270">
    <property type="term" value="F:zinc ion binding"/>
    <property type="evidence" value="ECO:0007669"/>
    <property type="project" value="UniProtKB-KW"/>
</dbReference>
<dbReference type="Gene3D" id="1.10.8.10">
    <property type="entry name" value="DNA helicase RuvA subunit, C-terminal domain"/>
    <property type="match status" value="1"/>
</dbReference>
<feature type="compositionally biased region" description="Polar residues" evidence="6">
    <location>
        <begin position="409"/>
        <end position="422"/>
    </location>
</feature>
<evidence type="ECO:0000256" key="3">
    <source>
        <dbReference type="ARBA" id="ARBA00022833"/>
    </source>
</evidence>
<dbReference type="Gene3D" id="2.30.30.380">
    <property type="entry name" value="Zn-finger domain of Sec23/24"/>
    <property type="match status" value="1"/>
</dbReference>
<keyword evidence="1" id="KW-0479">Metal-binding</keyword>
<dbReference type="Proteomes" id="UP001292094">
    <property type="component" value="Unassembled WGS sequence"/>
</dbReference>
<evidence type="ECO:0000256" key="2">
    <source>
        <dbReference type="ARBA" id="ARBA00022771"/>
    </source>
</evidence>
<evidence type="ECO:0000259" key="7">
    <source>
        <dbReference type="PROSITE" id="PS50199"/>
    </source>
</evidence>
<accession>A0AAE1TZJ8</accession>
<evidence type="ECO:0000256" key="6">
    <source>
        <dbReference type="SAM" id="MobiDB-lite"/>
    </source>
</evidence>
<name>A0AAE1TZJ8_9EUCA</name>
<protein>
    <recommendedName>
        <fullName evidence="7">RanBP2-type domain-containing protein</fullName>
    </recommendedName>
</protein>
<feature type="region of interest" description="Disordered" evidence="6">
    <location>
        <begin position="224"/>
        <end position="305"/>
    </location>
</feature>
<feature type="compositionally biased region" description="Low complexity" evidence="6">
    <location>
        <begin position="432"/>
        <end position="443"/>
    </location>
</feature>
<feature type="compositionally biased region" description="Basic and acidic residues" evidence="6">
    <location>
        <begin position="283"/>
        <end position="295"/>
    </location>
</feature>
<dbReference type="SUPFAM" id="SSF90209">
    <property type="entry name" value="Ran binding protein zinc finger-like"/>
    <property type="match status" value="1"/>
</dbReference>
<feature type="compositionally biased region" description="Pro residues" evidence="6">
    <location>
        <begin position="727"/>
        <end position="736"/>
    </location>
</feature>
<evidence type="ECO:0000256" key="5">
    <source>
        <dbReference type="SAM" id="Coils"/>
    </source>
</evidence>
<dbReference type="InterPro" id="IPR001876">
    <property type="entry name" value="Znf_RanBP2"/>
</dbReference>
<feature type="coiled-coil region" evidence="5">
    <location>
        <begin position="588"/>
        <end position="661"/>
    </location>
</feature>
<evidence type="ECO:0000256" key="4">
    <source>
        <dbReference type="PROSITE-ProRule" id="PRU00322"/>
    </source>
</evidence>
<feature type="region of interest" description="Disordered" evidence="6">
    <location>
        <begin position="317"/>
        <end position="462"/>
    </location>
</feature>
<dbReference type="PANTHER" id="PTHR46253">
    <property type="entry name" value="TGF-BETA-ACTIVATED KINASE 1 AND MAP3K7-BINDING PROTEIN TAB"/>
    <property type="match status" value="1"/>
</dbReference>
<keyword evidence="2 4" id="KW-0863">Zinc-finger</keyword>
<feature type="compositionally biased region" description="Polar residues" evidence="6">
    <location>
        <begin position="359"/>
        <end position="368"/>
    </location>
</feature>
<evidence type="ECO:0000256" key="1">
    <source>
        <dbReference type="ARBA" id="ARBA00022723"/>
    </source>
</evidence>
<dbReference type="InterPro" id="IPR036443">
    <property type="entry name" value="Znf_RanBP2_sf"/>
</dbReference>
<organism evidence="8 9">
    <name type="scientific">Petrolisthes manimaculis</name>
    <dbReference type="NCBI Taxonomy" id="1843537"/>
    <lineage>
        <taxon>Eukaryota</taxon>
        <taxon>Metazoa</taxon>
        <taxon>Ecdysozoa</taxon>
        <taxon>Arthropoda</taxon>
        <taxon>Crustacea</taxon>
        <taxon>Multicrustacea</taxon>
        <taxon>Malacostraca</taxon>
        <taxon>Eumalacostraca</taxon>
        <taxon>Eucarida</taxon>
        <taxon>Decapoda</taxon>
        <taxon>Pleocyemata</taxon>
        <taxon>Anomura</taxon>
        <taxon>Galatheoidea</taxon>
        <taxon>Porcellanidae</taxon>
        <taxon>Petrolisthes</taxon>
    </lineage>
</organism>
<feature type="compositionally biased region" description="Acidic residues" evidence="6">
    <location>
        <begin position="13"/>
        <end position="23"/>
    </location>
</feature>
<feature type="compositionally biased region" description="Polar residues" evidence="6">
    <location>
        <begin position="451"/>
        <end position="462"/>
    </location>
</feature>
<keyword evidence="3" id="KW-0862">Zinc</keyword>
<gene>
    <name evidence="8" type="ORF">Pmani_024215</name>
</gene>
<keyword evidence="9" id="KW-1185">Reference proteome</keyword>
<feature type="compositionally biased region" description="Low complexity" evidence="6">
    <location>
        <begin position="695"/>
        <end position="720"/>
    </location>
</feature>
<keyword evidence="5" id="KW-0175">Coiled coil</keyword>
<sequence>MTPPPVVKQVGGLEEEEEEEEVGGEGWGHIMDSGRPQPESRHHNIPHMQLFHHLKQKFPDLKDNDVNESIQKYGLDRERCEEELSQKTQLHHGGYYGPWGRSSSALSSPAMSRVTSPIRTTMPSPPTGVPSTPTTPVLTTTCPNSLPVHHHSTATHHVFGPLQSSGYLVYSYNPGVVGVGGPEPVYTSPTTVAAVATSPVFYQPPVSSGAVSYGWHPAVSNGVRASGVQSPPARLVQGGSGRQDSPFGSREASKSRSSTPVMPKSAPVVPNSFDPFSAYENKGPPERRKSEETHYNVRKNNHCNISEMEEEDFEIINHSPYHSPTPPPNTVDSPSTLTSTTTTSTTTTLTTTTSSCTSPRTINGSSSGRPPAGRRHVSSIYLTPVPPHGAHHAPGPPSSDGTVSVCGRSYTSVNLQLRQPSTEPQPPIQIRSSGSSLTYSTSSLDHRHGSRSSLQISIGPTGGTISAMRTNLDNKNSQANTAFHIQYSSSANEGPSPTGVAFPTTGDVVGKEGVQGQARRPQSWCVSDSGNARERKSSLSECVRPPVSLHLLHYPPRTDTTLGYSTEEPMLAVPPSRPDSSHIQAVVIAEQRVRKERLEAEVTRQMKEKSQLEGEVAMMIRELQAREHQRKLTADTNTMRIEDVQKENQRLQSECYEMENKILRLAPDLEPEVGLTLTSPTSFPEAPHPPHLPRASSGSSLGSGTAGTPQTPGTPQHHLPGSYIPTRPAPPPPVPSPALHNHTYHDYQGVDGNTADEASGHKWGCSKCTFINHPDMNKCEICDYPRFTIGELQDIHIQVRHQNYQSPRKPEQGACLSGFPPSLYYSHQQQGHSSSHSLPPTH</sequence>
<dbReference type="SMART" id="SM00547">
    <property type="entry name" value="ZnF_RBZ"/>
    <property type="match status" value="1"/>
</dbReference>
<dbReference type="PROSITE" id="PS01358">
    <property type="entry name" value="ZF_RANBP2_1"/>
    <property type="match status" value="1"/>
</dbReference>
<dbReference type="PANTHER" id="PTHR46253:SF1">
    <property type="entry name" value="TAB2"/>
    <property type="match status" value="1"/>
</dbReference>
<evidence type="ECO:0000313" key="9">
    <source>
        <dbReference type="Proteomes" id="UP001292094"/>
    </source>
</evidence>
<feature type="compositionally biased region" description="Low complexity" evidence="6">
    <location>
        <begin position="335"/>
        <end position="358"/>
    </location>
</feature>
<feature type="region of interest" description="Disordered" evidence="6">
    <location>
        <begin position="674"/>
        <end position="753"/>
    </location>
</feature>
<evidence type="ECO:0000313" key="8">
    <source>
        <dbReference type="EMBL" id="KAK4303797.1"/>
    </source>
</evidence>
<comment type="caution">
    <text evidence="8">The sequence shown here is derived from an EMBL/GenBank/DDBJ whole genome shotgun (WGS) entry which is preliminary data.</text>
</comment>
<feature type="region of interest" description="Disordered" evidence="6">
    <location>
        <begin position="1"/>
        <end position="41"/>
    </location>
</feature>
<proteinExistence type="predicted"/>
<feature type="domain" description="RanBP2-type" evidence="7">
    <location>
        <begin position="758"/>
        <end position="788"/>
    </location>
</feature>
<dbReference type="EMBL" id="JAWZYT010002526">
    <property type="protein sequence ID" value="KAK4303797.1"/>
    <property type="molecule type" value="Genomic_DNA"/>
</dbReference>
<dbReference type="PROSITE" id="PS50199">
    <property type="entry name" value="ZF_RANBP2_2"/>
    <property type="match status" value="1"/>
</dbReference>
<reference evidence="8" key="1">
    <citation type="submission" date="2023-11" db="EMBL/GenBank/DDBJ databases">
        <title>Genome assemblies of two species of porcelain crab, Petrolisthes cinctipes and Petrolisthes manimaculis (Anomura: Porcellanidae).</title>
        <authorList>
            <person name="Angst P."/>
        </authorList>
    </citation>
    <scope>NUCLEOTIDE SEQUENCE</scope>
    <source>
        <strain evidence="8">PB745_02</strain>
        <tissue evidence="8">Gill</tissue>
    </source>
</reference>
<dbReference type="AlphaFoldDB" id="A0AAE1TZJ8"/>